<comment type="caution">
    <text evidence="6">The sequence shown here is derived from an EMBL/GenBank/DDBJ whole genome shotgun (WGS) entry which is preliminary data.</text>
</comment>
<dbReference type="InterPro" id="IPR050221">
    <property type="entry name" value="26S_Proteasome_ATPase"/>
</dbReference>
<dbReference type="Pfam" id="PF00004">
    <property type="entry name" value="AAA"/>
    <property type="match status" value="1"/>
</dbReference>
<evidence type="ECO:0000313" key="7">
    <source>
        <dbReference type="Proteomes" id="UP000664349"/>
    </source>
</evidence>
<evidence type="ECO:0000256" key="3">
    <source>
        <dbReference type="ARBA" id="ARBA00022840"/>
    </source>
</evidence>
<reference evidence="6 7" key="1">
    <citation type="submission" date="2021-03" db="EMBL/GenBank/DDBJ databases">
        <title>First Case of infection caused by Chromobacterium haemolyticum derived from water in China.</title>
        <authorList>
            <person name="Chen J."/>
            <person name="Liu C."/>
        </authorList>
    </citation>
    <scope>NUCLEOTIDE SEQUENCE [LARGE SCALE GENOMIC DNA]</scope>
    <source>
        <strain evidence="6 7">WJ-5</strain>
    </source>
</reference>
<keyword evidence="2" id="KW-0547">Nucleotide-binding</keyword>
<dbReference type="RefSeq" id="WP_200123075.1">
    <property type="nucleotide sequence ID" value="NZ_JAEILV010000016.1"/>
</dbReference>
<sequence length="349" mass="38942">MTDQKSQNNRRDLNRAVNALLSEVRAKSQRTTNSASTSAAQQATSVLPERVAELVFDMPTRRRLSDLILTRPVKIEVEEFLHEFANAALLRTHSVEPRHTILLVGAPGNGKTSLAEAIATELGLPLLTVRYDAIVDSFLGETSNRLRRIIDHAAVHPSVLFFDEFDAVGKERGDTQETGEIKRVVSSLLVQMDRLPSHSVIICATNHPELLDRAVWRRFEVKLEIPMPGATELKAWFKRFQKALGASVEITAEEFAQCMAGESMSEVEAFTLDVRRKLVLSKGALTASDALKAVLEKWQSRLRKQKQTVEYATTLSADAPAPRKRSTRKNPKLKETPLPPKDLLSDTEE</sequence>
<dbReference type="SUPFAM" id="SSF52540">
    <property type="entry name" value="P-loop containing nucleoside triphosphate hydrolases"/>
    <property type="match status" value="1"/>
</dbReference>
<name>A0ABS3GQI3_9NEIS</name>
<dbReference type="Gene3D" id="3.40.50.300">
    <property type="entry name" value="P-loop containing nucleotide triphosphate hydrolases"/>
    <property type="match status" value="1"/>
</dbReference>
<evidence type="ECO:0000256" key="4">
    <source>
        <dbReference type="SAM" id="MobiDB-lite"/>
    </source>
</evidence>
<dbReference type="Proteomes" id="UP000664349">
    <property type="component" value="Unassembled WGS sequence"/>
</dbReference>
<proteinExistence type="inferred from homology"/>
<feature type="region of interest" description="Disordered" evidence="4">
    <location>
        <begin position="311"/>
        <end position="349"/>
    </location>
</feature>
<evidence type="ECO:0000256" key="2">
    <source>
        <dbReference type="ARBA" id="ARBA00022741"/>
    </source>
</evidence>
<organism evidence="6 7">
    <name type="scientific">Chromobacterium haemolyticum</name>
    <dbReference type="NCBI Taxonomy" id="394935"/>
    <lineage>
        <taxon>Bacteria</taxon>
        <taxon>Pseudomonadati</taxon>
        <taxon>Pseudomonadota</taxon>
        <taxon>Betaproteobacteria</taxon>
        <taxon>Neisseriales</taxon>
        <taxon>Chromobacteriaceae</taxon>
        <taxon>Chromobacterium</taxon>
    </lineage>
</organism>
<evidence type="ECO:0000256" key="1">
    <source>
        <dbReference type="ARBA" id="ARBA00006914"/>
    </source>
</evidence>
<keyword evidence="7" id="KW-1185">Reference proteome</keyword>
<dbReference type="CDD" id="cd19481">
    <property type="entry name" value="RecA-like_protease"/>
    <property type="match status" value="1"/>
</dbReference>
<keyword evidence="3" id="KW-0067">ATP-binding</keyword>
<feature type="compositionally biased region" description="Basic residues" evidence="4">
    <location>
        <begin position="322"/>
        <end position="331"/>
    </location>
</feature>
<dbReference type="InterPro" id="IPR027417">
    <property type="entry name" value="P-loop_NTPase"/>
</dbReference>
<dbReference type="EMBL" id="JAFLRD010000015">
    <property type="protein sequence ID" value="MBO0417316.1"/>
    <property type="molecule type" value="Genomic_DNA"/>
</dbReference>
<gene>
    <name evidence="6" type="ORF">J1C50_17530</name>
</gene>
<dbReference type="PANTHER" id="PTHR23073">
    <property type="entry name" value="26S PROTEASOME REGULATORY SUBUNIT"/>
    <property type="match status" value="1"/>
</dbReference>
<dbReference type="InterPro" id="IPR003959">
    <property type="entry name" value="ATPase_AAA_core"/>
</dbReference>
<protein>
    <submittedName>
        <fullName evidence="6">AAA family ATPase</fullName>
    </submittedName>
</protein>
<accession>A0ABS3GQI3</accession>
<comment type="similarity">
    <text evidence="1">Belongs to the AAA ATPase family.</text>
</comment>
<evidence type="ECO:0000313" key="6">
    <source>
        <dbReference type="EMBL" id="MBO0417316.1"/>
    </source>
</evidence>
<dbReference type="InterPro" id="IPR003593">
    <property type="entry name" value="AAA+_ATPase"/>
</dbReference>
<dbReference type="SMART" id="SM00382">
    <property type="entry name" value="AAA"/>
    <property type="match status" value="1"/>
</dbReference>
<evidence type="ECO:0000259" key="5">
    <source>
        <dbReference type="SMART" id="SM00382"/>
    </source>
</evidence>
<feature type="domain" description="AAA+ ATPase" evidence="5">
    <location>
        <begin position="97"/>
        <end position="229"/>
    </location>
</feature>